<dbReference type="AlphaFoldDB" id="W4LWU5"/>
<evidence type="ECO:0000313" key="3">
    <source>
        <dbReference type="Proteomes" id="UP000019141"/>
    </source>
</evidence>
<dbReference type="HOGENOM" id="CLU_2583159_0_0_7"/>
<dbReference type="InterPro" id="IPR000594">
    <property type="entry name" value="ThiF_NAD_FAD-bd"/>
</dbReference>
<feature type="domain" description="THIF-type NAD/FAD binding fold" evidence="1">
    <location>
        <begin position="1"/>
        <end position="50"/>
    </location>
</feature>
<gene>
    <name evidence="2" type="ORF">ETSY1_05720</name>
</gene>
<reference evidence="2 3" key="1">
    <citation type="journal article" date="2014" name="Nature">
        <title>An environmental bacterial taxon with a large and distinct metabolic repertoire.</title>
        <authorList>
            <person name="Wilson M.C."/>
            <person name="Mori T."/>
            <person name="Ruckert C."/>
            <person name="Uria A.R."/>
            <person name="Helf M.J."/>
            <person name="Takada K."/>
            <person name="Gernert C."/>
            <person name="Steffens U.A."/>
            <person name="Heycke N."/>
            <person name="Schmitt S."/>
            <person name="Rinke C."/>
            <person name="Helfrich E.J."/>
            <person name="Brachmann A.O."/>
            <person name="Gurgui C."/>
            <person name="Wakimoto T."/>
            <person name="Kracht M."/>
            <person name="Crusemann M."/>
            <person name="Hentschel U."/>
            <person name="Abe I."/>
            <person name="Matsunaga S."/>
            <person name="Kalinowski J."/>
            <person name="Takeyama H."/>
            <person name="Piel J."/>
        </authorList>
    </citation>
    <scope>NUCLEOTIDE SEQUENCE [LARGE SCALE GENOMIC DNA]</scope>
    <source>
        <strain evidence="3">TSY1</strain>
    </source>
</reference>
<comment type="caution">
    <text evidence="2">The sequence shown here is derived from an EMBL/GenBank/DDBJ whole genome shotgun (WGS) entry which is preliminary data.</text>
</comment>
<dbReference type="PATRIC" id="fig|1429438.4.peg.1283"/>
<dbReference type="EMBL" id="AZHW01000196">
    <property type="protein sequence ID" value="ETX01827.1"/>
    <property type="molecule type" value="Genomic_DNA"/>
</dbReference>
<dbReference type="InterPro" id="IPR035985">
    <property type="entry name" value="Ubiquitin-activating_enz"/>
</dbReference>
<proteinExistence type="predicted"/>
<dbReference type="Gene3D" id="3.40.50.720">
    <property type="entry name" value="NAD(P)-binding Rossmann-like Domain"/>
    <property type="match status" value="1"/>
</dbReference>
<dbReference type="SUPFAM" id="SSF69572">
    <property type="entry name" value="Activating enzymes of the ubiquitin-like proteins"/>
    <property type="match status" value="1"/>
</dbReference>
<protein>
    <recommendedName>
        <fullName evidence="1">THIF-type NAD/FAD binding fold domain-containing protein</fullName>
    </recommendedName>
</protein>
<accession>W4LWU5</accession>
<dbReference type="Proteomes" id="UP000019141">
    <property type="component" value="Unassembled WGS sequence"/>
</dbReference>
<sequence>MPGVIGVIQATEAIKLIVGEGEPLVGRLLMYDSLGMKFREIRIRRDPKCPLCGDHPTITELMNYQELCGLEAPAEAGVAD</sequence>
<keyword evidence="3" id="KW-1185">Reference proteome</keyword>
<organism evidence="2 3">
    <name type="scientific">Entotheonella factor</name>
    <dbReference type="NCBI Taxonomy" id="1429438"/>
    <lineage>
        <taxon>Bacteria</taxon>
        <taxon>Pseudomonadati</taxon>
        <taxon>Nitrospinota/Tectimicrobiota group</taxon>
        <taxon>Candidatus Tectimicrobiota</taxon>
        <taxon>Candidatus Entotheonellia</taxon>
        <taxon>Candidatus Entotheonellales</taxon>
        <taxon>Candidatus Entotheonellaceae</taxon>
        <taxon>Candidatus Entotheonella</taxon>
    </lineage>
</organism>
<evidence type="ECO:0000313" key="2">
    <source>
        <dbReference type="EMBL" id="ETX01827.1"/>
    </source>
</evidence>
<evidence type="ECO:0000259" key="1">
    <source>
        <dbReference type="Pfam" id="PF00899"/>
    </source>
</evidence>
<dbReference type="GO" id="GO:0008641">
    <property type="term" value="F:ubiquitin-like modifier activating enzyme activity"/>
    <property type="evidence" value="ECO:0007669"/>
    <property type="project" value="InterPro"/>
</dbReference>
<name>W4LWU5_ENTF1</name>
<dbReference type="Pfam" id="PF00899">
    <property type="entry name" value="ThiF"/>
    <property type="match status" value="1"/>
</dbReference>